<dbReference type="Proteomes" id="UP000821845">
    <property type="component" value="Chromosome 3"/>
</dbReference>
<dbReference type="EMBL" id="CM023483">
    <property type="protein sequence ID" value="KAH6935921.1"/>
    <property type="molecule type" value="Genomic_DNA"/>
</dbReference>
<keyword evidence="2" id="KW-1185">Reference proteome</keyword>
<reference evidence="1" key="1">
    <citation type="submission" date="2020-05" db="EMBL/GenBank/DDBJ databases">
        <title>Large-scale comparative analyses of tick genomes elucidate their genetic diversity and vector capacities.</title>
        <authorList>
            <person name="Jia N."/>
            <person name="Wang J."/>
            <person name="Shi W."/>
            <person name="Du L."/>
            <person name="Sun Y."/>
            <person name="Zhan W."/>
            <person name="Jiang J."/>
            <person name="Wang Q."/>
            <person name="Zhang B."/>
            <person name="Ji P."/>
            <person name="Sakyi L.B."/>
            <person name="Cui X."/>
            <person name="Yuan T."/>
            <person name="Jiang B."/>
            <person name="Yang W."/>
            <person name="Lam T.T.-Y."/>
            <person name="Chang Q."/>
            <person name="Ding S."/>
            <person name="Wang X."/>
            <person name="Zhu J."/>
            <person name="Ruan X."/>
            <person name="Zhao L."/>
            <person name="Wei J."/>
            <person name="Que T."/>
            <person name="Du C."/>
            <person name="Cheng J."/>
            <person name="Dai P."/>
            <person name="Han X."/>
            <person name="Huang E."/>
            <person name="Gao Y."/>
            <person name="Liu J."/>
            <person name="Shao H."/>
            <person name="Ye R."/>
            <person name="Li L."/>
            <person name="Wei W."/>
            <person name="Wang X."/>
            <person name="Wang C."/>
            <person name="Yang T."/>
            <person name="Huo Q."/>
            <person name="Li W."/>
            <person name="Guo W."/>
            <person name="Chen H."/>
            <person name="Zhou L."/>
            <person name="Ni X."/>
            <person name="Tian J."/>
            <person name="Zhou Y."/>
            <person name="Sheng Y."/>
            <person name="Liu T."/>
            <person name="Pan Y."/>
            <person name="Xia L."/>
            <person name="Li J."/>
            <person name="Zhao F."/>
            <person name="Cao W."/>
        </authorList>
    </citation>
    <scope>NUCLEOTIDE SEQUENCE</scope>
    <source>
        <strain evidence="1">Hyas-2018</strain>
    </source>
</reference>
<evidence type="ECO:0000313" key="2">
    <source>
        <dbReference type="Proteomes" id="UP000821845"/>
    </source>
</evidence>
<protein>
    <submittedName>
        <fullName evidence="1">Uncharacterized protein</fullName>
    </submittedName>
</protein>
<organism evidence="1 2">
    <name type="scientific">Hyalomma asiaticum</name>
    <name type="common">Tick</name>
    <dbReference type="NCBI Taxonomy" id="266040"/>
    <lineage>
        <taxon>Eukaryota</taxon>
        <taxon>Metazoa</taxon>
        <taxon>Ecdysozoa</taxon>
        <taxon>Arthropoda</taxon>
        <taxon>Chelicerata</taxon>
        <taxon>Arachnida</taxon>
        <taxon>Acari</taxon>
        <taxon>Parasitiformes</taxon>
        <taxon>Ixodida</taxon>
        <taxon>Ixodoidea</taxon>
        <taxon>Ixodidae</taxon>
        <taxon>Hyalomminae</taxon>
        <taxon>Hyalomma</taxon>
    </lineage>
</organism>
<gene>
    <name evidence="1" type="ORF">HPB50_011458</name>
</gene>
<name>A0ACB7SPG4_HYAAI</name>
<accession>A0ACB7SPG4</accession>
<sequence>MATKGNCSGDADAVLISVEEILNAGKLTTLAQKQAREERLAGFLKRIELREQAPDDEFQHNYNRPVARDAVLYYLAGYVVKKAGTFSTCTDCVSTLTDTCNVPPAALMTEVRSYVPSALQQPSSAPTCLLSGIEGVIE</sequence>
<proteinExistence type="predicted"/>
<evidence type="ECO:0000313" key="1">
    <source>
        <dbReference type="EMBL" id="KAH6935921.1"/>
    </source>
</evidence>
<comment type="caution">
    <text evidence="1">The sequence shown here is derived from an EMBL/GenBank/DDBJ whole genome shotgun (WGS) entry which is preliminary data.</text>
</comment>